<gene>
    <name evidence="2" type="ORF">PWN146_05344</name>
</gene>
<feature type="transmembrane region" description="Helical" evidence="1">
    <location>
        <begin position="81"/>
        <end position="99"/>
    </location>
</feature>
<feature type="transmembrane region" description="Helical" evidence="1">
    <location>
        <begin position="52"/>
        <end position="74"/>
    </location>
</feature>
<keyword evidence="1" id="KW-1133">Transmembrane helix</keyword>
<proteinExistence type="predicted"/>
<keyword evidence="1" id="KW-0812">Transmembrane</keyword>
<reference evidence="2" key="1">
    <citation type="submission" date="2016-05" db="EMBL/GenBank/DDBJ databases">
        <authorList>
            <person name="Lavstsen T."/>
            <person name="Jespersen J.S."/>
        </authorList>
    </citation>
    <scope>NUCLEOTIDE SEQUENCE</scope>
    <source>
        <strain evidence="2">PWN146_assembly</strain>
    </source>
</reference>
<sequence length="100" mass="10791">MQGKVALYLKNPLFLGAVAMTVLMLALMLMPATEAYAKDYFAKAKGDVKATFGAGSAVVYVIYFVEMLAALWMFIKSKSPAVFIGIVAVLLFVNVVTGLF</sequence>
<dbReference type="AlphaFoldDB" id="A0A1C3HNH8"/>
<evidence type="ECO:0000313" key="2">
    <source>
        <dbReference type="EMBL" id="SAY46575.1"/>
    </source>
</evidence>
<organism evidence="2">
    <name type="scientific">Serratia marcescens</name>
    <dbReference type="NCBI Taxonomy" id="615"/>
    <lineage>
        <taxon>Bacteria</taxon>
        <taxon>Pseudomonadati</taxon>
        <taxon>Pseudomonadota</taxon>
        <taxon>Gammaproteobacteria</taxon>
        <taxon>Enterobacterales</taxon>
        <taxon>Yersiniaceae</taxon>
        <taxon>Serratia</taxon>
    </lineage>
</organism>
<dbReference type="EMBL" id="LT575492">
    <property type="protein sequence ID" value="SAY46575.1"/>
    <property type="molecule type" value="Genomic_DNA"/>
</dbReference>
<keyword evidence="1" id="KW-0472">Membrane</keyword>
<name>A0A1C3HNH8_SERMA</name>
<protein>
    <submittedName>
        <fullName evidence="2">TraA</fullName>
    </submittedName>
</protein>
<evidence type="ECO:0000256" key="1">
    <source>
        <dbReference type="SAM" id="Phobius"/>
    </source>
</evidence>
<feature type="transmembrane region" description="Helical" evidence="1">
    <location>
        <begin position="12"/>
        <end position="32"/>
    </location>
</feature>
<accession>A0A1C3HNH8</accession>
<dbReference type="RefSeq" id="WP_149543229.1">
    <property type="nucleotide sequence ID" value="NZ_LT575492.1"/>
</dbReference>